<evidence type="ECO:0000313" key="2">
    <source>
        <dbReference type="Proteomes" id="UP000004508"/>
    </source>
</evidence>
<sequence>MWLPFELVRARWKHNDVVKAFRERIRICREQHKCFDEAQQLPLC</sequence>
<organism evidence="1 2">
    <name type="scientific">Ktedonobacter racemifer DSM 44963</name>
    <dbReference type="NCBI Taxonomy" id="485913"/>
    <lineage>
        <taxon>Bacteria</taxon>
        <taxon>Bacillati</taxon>
        <taxon>Chloroflexota</taxon>
        <taxon>Ktedonobacteria</taxon>
        <taxon>Ktedonobacterales</taxon>
        <taxon>Ktedonobacteraceae</taxon>
        <taxon>Ktedonobacter</taxon>
    </lineage>
</organism>
<proteinExistence type="predicted"/>
<reference evidence="1 2" key="1">
    <citation type="journal article" date="2011" name="Stand. Genomic Sci.">
        <title>Non-contiguous finished genome sequence and contextual data of the filamentous soil bacterium Ktedonobacter racemifer type strain (SOSP1-21).</title>
        <authorList>
            <person name="Chang Y.J."/>
            <person name="Land M."/>
            <person name="Hauser L."/>
            <person name="Chertkov O."/>
            <person name="Del Rio T.G."/>
            <person name="Nolan M."/>
            <person name="Copeland A."/>
            <person name="Tice H."/>
            <person name="Cheng J.F."/>
            <person name="Lucas S."/>
            <person name="Han C."/>
            <person name="Goodwin L."/>
            <person name="Pitluck S."/>
            <person name="Ivanova N."/>
            <person name="Ovchinikova G."/>
            <person name="Pati A."/>
            <person name="Chen A."/>
            <person name="Palaniappan K."/>
            <person name="Mavromatis K."/>
            <person name="Liolios K."/>
            <person name="Brettin T."/>
            <person name="Fiebig A."/>
            <person name="Rohde M."/>
            <person name="Abt B."/>
            <person name="Goker M."/>
            <person name="Detter J.C."/>
            <person name="Woyke T."/>
            <person name="Bristow J."/>
            <person name="Eisen J.A."/>
            <person name="Markowitz V."/>
            <person name="Hugenholtz P."/>
            <person name="Kyrpides N.C."/>
            <person name="Klenk H.P."/>
            <person name="Lapidus A."/>
        </authorList>
    </citation>
    <scope>NUCLEOTIDE SEQUENCE [LARGE SCALE GENOMIC DNA]</scope>
    <source>
        <strain evidence="2">DSM 44963</strain>
    </source>
</reference>
<comment type="caution">
    <text evidence="1">The sequence shown here is derived from an EMBL/GenBank/DDBJ whole genome shotgun (WGS) entry which is preliminary data.</text>
</comment>
<dbReference type="AlphaFoldDB" id="D6TJS1"/>
<dbReference type="InParanoid" id="D6TJS1"/>
<evidence type="ECO:0000313" key="1">
    <source>
        <dbReference type="EMBL" id="EFH89678.1"/>
    </source>
</evidence>
<keyword evidence="2" id="KW-1185">Reference proteome</keyword>
<accession>D6TJS1</accession>
<gene>
    <name evidence="1" type="ORF">Krac_11243</name>
</gene>
<dbReference type="EMBL" id="ADVG01000001">
    <property type="protein sequence ID" value="EFH89678.1"/>
    <property type="molecule type" value="Genomic_DNA"/>
</dbReference>
<dbReference type="Proteomes" id="UP000004508">
    <property type="component" value="Unassembled WGS sequence"/>
</dbReference>
<dbReference type="STRING" id="485913.Krac_11243"/>
<name>D6TJS1_KTERA</name>
<protein>
    <submittedName>
        <fullName evidence="1">Uncharacterized protein</fullName>
    </submittedName>
</protein>